<evidence type="ECO:0000256" key="3">
    <source>
        <dbReference type="ARBA" id="ARBA00022723"/>
    </source>
</evidence>
<evidence type="ECO:0000256" key="6">
    <source>
        <dbReference type="ARBA" id="ARBA00022840"/>
    </source>
</evidence>
<feature type="non-terminal residue" evidence="9">
    <location>
        <position position="1"/>
    </location>
</feature>
<feature type="non-terminal residue" evidence="9">
    <location>
        <position position="292"/>
    </location>
</feature>
<evidence type="ECO:0000256" key="7">
    <source>
        <dbReference type="ARBA" id="ARBA00023125"/>
    </source>
</evidence>
<dbReference type="GO" id="GO:0046872">
    <property type="term" value="F:metal ion binding"/>
    <property type="evidence" value="ECO:0007669"/>
    <property type="project" value="UniProtKB-KW"/>
</dbReference>
<dbReference type="PANTHER" id="PTHR30580:SF0">
    <property type="entry name" value="PRIMOSOMAL PROTEIN N"/>
    <property type="match status" value="1"/>
</dbReference>
<comment type="caution">
    <text evidence="9">The sequence shown here is derived from an EMBL/GenBank/DDBJ whole genome shotgun (WGS) entry which is preliminary data.</text>
</comment>
<accession>X1C4I4</accession>
<dbReference type="InterPro" id="IPR040498">
    <property type="entry name" value="PriA_CRR"/>
</dbReference>
<dbReference type="GO" id="GO:0006270">
    <property type="term" value="P:DNA replication initiation"/>
    <property type="evidence" value="ECO:0007669"/>
    <property type="project" value="TreeGrafter"/>
</dbReference>
<evidence type="ECO:0000256" key="5">
    <source>
        <dbReference type="ARBA" id="ARBA00022833"/>
    </source>
</evidence>
<dbReference type="EMBL" id="BART01020335">
    <property type="protein sequence ID" value="GAH02946.1"/>
    <property type="molecule type" value="Genomic_DNA"/>
</dbReference>
<keyword evidence="6" id="KW-0067">ATP-binding</keyword>
<evidence type="ECO:0000313" key="9">
    <source>
        <dbReference type="EMBL" id="GAH02946.1"/>
    </source>
</evidence>
<keyword evidence="7" id="KW-0238">DNA-binding</keyword>
<dbReference type="Gene3D" id="3.40.50.300">
    <property type="entry name" value="P-loop containing nucleotide triphosphate hydrolases"/>
    <property type="match status" value="1"/>
</dbReference>
<dbReference type="InterPro" id="IPR027417">
    <property type="entry name" value="P-loop_NTPase"/>
</dbReference>
<dbReference type="CDD" id="cd18804">
    <property type="entry name" value="SF2_C_priA"/>
    <property type="match status" value="1"/>
</dbReference>
<dbReference type="GO" id="GO:0006302">
    <property type="term" value="P:double-strand break repair"/>
    <property type="evidence" value="ECO:0007669"/>
    <property type="project" value="InterPro"/>
</dbReference>
<dbReference type="Pfam" id="PF18319">
    <property type="entry name" value="Zn_ribbon_PriA"/>
    <property type="match status" value="1"/>
</dbReference>
<dbReference type="Pfam" id="PF00271">
    <property type="entry name" value="Helicase_C"/>
    <property type="match status" value="1"/>
</dbReference>
<dbReference type="GO" id="GO:0005524">
    <property type="term" value="F:ATP binding"/>
    <property type="evidence" value="ECO:0007669"/>
    <property type="project" value="UniProtKB-KW"/>
</dbReference>
<dbReference type="AlphaFoldDB" id="X1C4I4"/>
<dbReference type="NCBIfam" id="TIGR00595">
    <property type="entry name" value="priA"/>
    <property type="match status" value="1"/>
</dbReference>
<organism evidence="9">
    <name type="scientific">marine sediment metagenome</name>
    <dbReference type="NCBI Taxonomy" id="412755"/>
    <lineage>
        <taxon>unclassified sequences</taxon>
        <taxon>metagenomes</taxon>
        <taxon>ecological metagenomes</taxon>
    </lineage>
</organism>
<protein>
    <recommendedName>
        <fullName evidence="8">Helicase C-terminal domain-containing protein</fullName>
    </recommendedName>
</protein>
<dbReference type="GO" id="GO:0003677">
    <property type="term" value="F:DNA binding"/>
    <property type="evidence" value="ECO:0007669"/>
    <property type="project" value="UniProtKB-KW"/>
</dbReference>
<dbReference type="GO" id="GO:0043138">
    <property type="term" value="F:3'-5' DNA helicase activity"/>
    <property type="evidence" value="ECO:0007669"/>
    <property type="project" value="TreeGrafter"/>
</dbReference>
<proteinExistence type="predicted"/>
<evidence type="ECO:0000256" key="1">
    <source>
        <dbReference type="ARBA" id="ARBA00022515"/>
    </source>
</evidence>
<dbReference type="InterPro" id="IPR001650">
    <property type="entry name" value="Helicase_C-like"/>
</dbReference>
<dbReference type="GO" id="GO:0006310">
    <property type="term" value="P:DNA recombination"/>
    <property type="evidence" value="ECO:0007669"/>
    <property type="project" value="InterPro"/>
</dbReference>
<gene>
    <name evidence="9" type="ORF">S01H4_37804</name>
</gene>
<keyword evidence="3" id="KW-0479">Metal-binding</keyword>
<evidence type="ECO:0000256" key="2">
    <source>
        <dbReference type="ARBA" id="ARBA00022705"/>
    </source>
</evidence>
<keyword evidence="2" id="KW-0235">DNA replication</keyword>
<dbReference type="SMART" id="SM00490">
    <property type="entry name" value="HELICc"/>
    <property type="match status" value="1"/>
</dbReference>
<dbReference type="GO" id="GO:0006269">
    <property type="term" value="P:DNA replication, synthesis of primer"/>
    <property type="evidence" value="ECO:0007669"/>
    <property type="project" value="UniProtKB-KW"/>
</dbReference>
<keyword evidence="1" id="KW-0639">Primosome</keyword>
<dbReference type="InterPro" id="IPR005259">
    <property type="entry name" value="PriA"/>
</dbReference>
<dbReference type="GO" id="GO:1990077">
    <property type="term" value="C:primosome complex"/>
    <property type="evidence" value="ECO:0007669"/>
    <property type="project" value="UniProtKB-KW"/>
</dbReference>
<keyword evidence="4" id="KW-0547">Nucleotide-binding</keyword>
<evidence type="ECO:0000256" key="4">
    <source>
        <dbReference type="ARBA" id="ARBA00022741"/>
    </source>
</evidence>
<reference evidence="9" key="1">
    <citation type="journal article" date="2014" name="Front. Microbiol.">
        <title>High frequency of phylogenetically diverse reductive dehalogenase-homologous genes in deep subseafloor sedimentary metagenomes.</title>
        <authorList>
            <person name="Kawai M."/>
            <person name="Futagami T."/>
            <person name="Toyoda A."/>
            <person name="Takaki Y."/>
            <person name="Nishi S."/>
            <person name="Hori S."/>
            <person name="Arai W."/>
            <person name="Tsubouchi T."/>
            <person name="Morono Y."/>
            <person name="Uchiyama I."/>
            <person name="Ito T."/>
            <person name="Fujiyama A."/>
            <person name="Inagaki F."/>
            <person name="Takami H."/>
        </authorList>
    </citation>
    <scope>NUCLEOTIDE SEQUENCE</scope>
    <source>
        <strain evidence="9">Expedition CK06-06</strain>
    </source>
</reference>
<name>X1C4I4_9ZZZZ</name>
<sequence>ATPSLESIYNVTRSRYTELQLPERAGDAVHPNFYLIDMRNQSANNGLSPKLLQHIQQHIEQNGQVLLFLNRRGYAPTLLCHNCGWTAVCERCDARLTLHQQPKYLHCHHCNATKPVYKTCPKCNSDQVVALGLGTERIEETLQEIFPAASLMRIDRDSTSRKGSMEQMLTAIHDNHCQILIGTQMLAKGHHFPNITMAAILNVDNGLLSSDFRASEQTAQLIMQVAGRAGRAAKTGSVYIQTYNPKHSLLQCLIKQGYQAFATHNLTERQAASLPPFNHFALIRAEAKNKTA</sequence>
<feature type="domain" description="Helicase C-terminal" evidence="8">
    <location>
        <begin position="136"/>
        <end position="233"/>
    </location>
</feature>
<dbReference type="PANTHER" id="PTHR30580">
    <property type="entry name" value="PRIMOSOMAL PROTEIN N"/>
    <property type="match status" value="1"/>
</dbReference>
<evidence type="ECO:0000259" key="8">
    <source>
        <dbReference type="SMART" id="SM00490"/>
    </source>
</evidence>
<keyword evidence="5" id="KW-0862">Zinc</keyword>
<dbReference type="SUPFAM" id="SSF52540">
    <property type="entry name" value="P-loop containing nucleoside triphosphate hydrolases"/>
    <property type="match status" value="1"/>
</dbReference>